<dbReference type="Proteomes" id="UP000192472">
    <property type="component" value="Unassembled WGS sequence"/>
</dbReference>
<organism evidence="4 5">
    <name type="scientific">Reichenbachiella faecimaris</name>
    <dbReference type="NCBI Taxonomy" id="692418"/>
    <lineage>
        <taxon>Bacteria</taxon>
        <taxon>Pseudomonadati</taxon>
        <taxon>Bacteroidota</taxon>
        <taxon>Cytophagia</taxon>
        <taxon>Cytophagales</taxon>
        <taxon>Reichenbachiellaceae</taxon>
        <taxon>Reichenbachiella</taxon>
    </lineage>
</organism>
<evidence type="ECO:0000313" key="5">
    <source>
        <dbReference type="Proteomes" id="UP000192472"/>
    </source>
</evidence>
<dbReference type="GO" id="GO:0010133">
    <property type="term" value="P:L-proline catabolic process to L-glutamate"/>
    <property type="evidence" value="ECO:0007669"/>
    <property type="project" value="TreeGrafter"/>
</dbReference>
<evidence type="ECO:0000256" key="2">
    <source>
        <dbReference type="SAM" id="Phobius"/>
    </source>
</evidence>
<feature type="transmembrane region" description="Helical" evidence="2">
    <location>
        <begin position="33"/>
        <end position="50"/>
    </location>
</feature>
<name>A0A1W2G8H4_REIFA</name>
<dbReference type="InterPro" id="IPR015659">
    <property type="entry name" value="Proline_oxidase"/>
</dbReference>
<dbReference type="EMBL" id="FWYF01000001">
    <property type="protein sequence ID" value="SMD32933.1"/>
    <property type="molecule type" value="Genomic_DNA"/>
</dbReference>
<dbReference type="Gene3D" id="3.20.20.220">
    <property type="match status" value="1"/>
</dbReference>
<dbReference type="PANTHER" id="PTHR13914:SF0">
    <property type="entry name" value="PROLINE DEHYDROGENASE 1, MITOCHONDRIAL"/>
    <property type="match status" value="1"/>
</dbReference>
<gene>
    <name evidence="4" type="ORF">SAMN04488029_1293</name>
</gene>
<keyword evidence="2" id="KW-0812">Transmembrane</keyword>
<feature type="domain" description="Proline dehydrogenase" evidence="3">
    <location>
        <begin position="76"/>
        <end position="372"/>
    </location>
</feature>
<dbReference type="AlphaFoldDB" id="A0A1W2G8H4"/>
<dbReference type="SUPFAM" id="SSF51730">
    <property type="entry name" value="FAD-linked oxidoreductase"/>
    <property type="match status" value="1"/>
</dbReference>
<evidence type="ECO:0000259" key="3">
    <source>
        <dbReference type="Pfam" id="PF01619"/>
    </source>
</evidence>
<dbReference type="STRING" id="692418.SAMN04488029_1293"/>
<dbReference type="InterPro" id="IPR002872">
    <property type="entry name" value="Proline_DH_dom"/>
</dbReference>
<evidence type="ECO:0000313" key="4">
    <source>
        <dbReference type="EMBL" id="SMD32933.1"/>
    </source>
</evidence>
<dbReference type="GO" id="GO:0004657">
    <property type="term" value="F:proline dehydrogenase activity"/>
    <property type="evidence" value="ECO:0007669"/>
    <property type="project" value="InterPro"/>
</dbReference>
<protein>
    <submittedName>
        <fullName evidence="4">L-proline dehydrogenase</fullName>
    </submittedName>
</protein>
<dbReference type="InterPro" id="IPR029041">
    <property type="entry name" value="FAD-linked_oxidoreductase-like"/>
</dbReference>
<reference evidence="4 5" key="1">
    <citation type="submission" date="2017-04" db="EMBL/GenBank/DDBJ databases">
        <authorList>
            <person name="Afonso C.L."/>
            <person name="Miller P.J."/>
            <person name="Scott M.A."/>
            <person name="Spackman E."/>
            <person name="Goraichik I."/>
            <person name="Dimitrov K.M."/>
            <person name="Suarez D.L."/>
            <person name="Swayne D.E."/>
        </authorList>
    </citation>
    <scope>NUCLEOTIDE SEQUENCE [LARGE SCALE GENOMIC DNA]</scope>
    <source>
        <strain evidence="4 5">DSM 26133</strain>
    </source>
</reference>
<evidence type="ECO:0000256" key="1">
    <source>
        <dbReference type="ARBA" id="ARBA00023002"/>
    </source>
</evidence>
<dbReference type="OrthoDB" id="1401444at2"/>
<keyword evidence="2" id="KW-0472">Membrane</keyword>
<dbReference type="PANTHER" id="PTHR13914">
    <property type="entry name" value="PROLINE OXIDASE"/>
    <property type="match status" value="1"/>
</dbReference>
<keyword evidence="5" id="KW-1185">Reference proteome</keyword>
<accession>A0A1W2G8H4</accession>
<dbReference type="GO" id="GO:0071949">
    <property type="term" value="F:FAD binding"/>
    <property type="evidence" value="ECO:0007669"/>
    <property type="project" value="TreeGrafter"/>
</dbReference>
<sequence>MINFDDTQVAFADKSDFDLKRMHFLFLSMNNPVMARIGIWMTVFALKIHLPIKWMIKKTIFAQFCGGESLEDSKGTVEKLGASHIRTILDYSVEGEDSEKVFDANRDEIIRSLELAATTINIPTGVMKLTGFTEFSLLAKKQSDAALTADEESRYSVFLERVDQICAKAVEVKKYLFIDAEESWIQDVIDEVVYAMMEKYNKETVYIFNTYQMYRTASLQNLKNAHQLGLEKHFKVGAKLVRGAYMEKERDRAEQKGYTDPIQPNKTASDKDYDSAVAYCLEHINDIYLCVGTHNENSCKLTAELMEHHGIAKADPKVYFAQLFGMSDNLSYTLANEGYNVAKYVPYGPVAKVLPYLMRRAEENTSISGQSSREFTLVKKEITRRKNA</sequence>
<keyword evidence="1" id="KW-0560">Oxidoreductase</keyword>
<dbReference type="Pfam" id="PF01619">
    <property type="entry name" value="Pro_dh"/>
    <property type="match status" value="1"/>
</dbReference>
<dbReference type="RefSeq" id="WP_084371567.1">
    <property type="nucleotide sequence ID" value="NZ_FWYF01000001.1"/>
</dbReference>
<keyword evidence="2" id="KW-1133">Transmembrane helix</keyword>
<proteinExistence type="predicted"/>